<dbReference type="InterPro" id="IPR027417">
    <property type="entry name" value="P-loop_NTPase"/>
</dbReference>
<keyword evidence="2" id="KW-1185">Reference proteome</keyword>
<dbReference type="EMBL" id="JAZDWU010000002">
    <property type="protein sequence ID" value="KAL0011920.1"/>
    <property type="molecule type" value="Genomic_DNA"/>
</dbReference>
<organism evidence="1 2">
    <name type="scientific">Lithocarpus litseifolius</name>
    <dbReference type="NCBI Taxonomy" id="425828"/>
    <lineage>
        <taxon>Eukaryota</taxon>
        <taxon>Viridiplantae</taxon>
        <taxon>Streptophyta</taxon>
        <taxon>Embryophyta</taxon>
        <taxon>Tracheophyta</taxon>
        <taxon>Spermatophyta</taxon>
        <taxon>Magnoliopsida</taxon>
        <taxon>eudicotyledons</taxon>
        <taxon>Gunneridae</taxon>
        <taxon>Pentapetalae</taxon>
        <taxon>rosids</taxon>
        <taxon>fabids</taxon>
        <taxon>Fagales</taxon>
        <taxon>Fagaceae</taxon>
        <taxon>Lithocarpus</taxon>
    </lineage>
</organism>
<name>A0AAW2DRR3_9ROSI</name>
<dbReference type="AlphaFoldDB" id="A0AAW2DRR3"/>
<protein>
    <submittedName>
        <fullName evidence="1">Uncharacterized protein</fullName>
    </submittedName>
</protein>
<reference evidence="1 2" key="1">
    <citation type="submission" date="2024-01" db="EMBL/GenBank/DDBJ databases">
        <title>A telomere-to-telomere, gap-free genome of sweet tea (Lithocarpus litseifolius).</title>
        <authorList>
            <person name="Zhou J."/>
        </authorList>
    </citation>
    <scope>NUCLEOTIDE SEQUENCE [LARGE SCALE GENOMIC DNA]</scope>
    <source>
        <strain evidence="1">Zhou-2022a</strain>
        <tissue evidence="1">Leaf</tissue>
    </source>
</reference>
<dbReference type="Gene3D" id="3.40.50.300">
    <property type="entry name" value="P-loop containing nucleotide triphosphate hydrolases"/>
    <property type="match status" value="1"/>
</dbReference>
<accession>A0AAW2DRR3</accession>
<dbReference type="Proteomes" id="UP001459277">
    <property type="component" value="Unassembled WGS sequence"/>
</dbReference>
<sequence>MRLRGVYESKRTLKLAPEAYKLEWERLNARCGTASVRNRNRTPLLNSKLCNRKSSHGDLIELDNLIEFTLQLVASIQWLEIVLYEADYLFKLLLIGDSGVGKSCLLLRFAVSAQCLISICFRDLSYNNLSGPVLGICLIKTKLRMYDLEKRLESLLPSYGVPPYLECMILRSDSKNLNKNA</sequence>
<evidence type="ECO:0000313" key="1">
    <source>
        <dbReference type="EMBL" id="KAL0011920.1"/>
    </source>
</evidence>
<evidence type="ECO:0000313" key="2">
    <source>
        <dbReference type="Proteomes" id="UP001459277"/>
    </source>
</evidence>
<proteinExistence type="predicted"/>
<gene>
    <name evidence="1" type="ORF">SO802_007028</name>
</gene>
<comment type="caution">
    <text evidence="1">The sequence shown here is derived from an EMBL/GenBank/DDBJ whole genome shotgun (WGS) entry which is preliminary data.</text>
</comment>
<dbReference type="SUPFAM" id="SSF52540">
    <property type="entry name" value="P-loop containing nucleoside triphosphate hydrolases"/>
    <property type="match status" value="1"/>
</dbReference>